<reference evidence="2" key="2">
    <citation type="submission" date="2022-01" db="EMBL/GenBank/DDBJ databases">
        <authorList>
            <person name="Yamashiro T."/>
            <person name="Shiraishi A."/>
            <person name="Satake H."/>
            <person name="Nakayama K."/>
        </authorList>
    </citation>
    <scope>NUCLEOTIDE SEQUENCE</scope>
</reference>
<reference evidence="2" key="1">
    <citation type="journal article" date="2022" name="Int. J. Mol. Sci.">
        <title>Draft Genome of Tanacetum Coccineum: Genomic Comparison of Closely Related Tanacetum-Family Plants.</title>
        <authorList>
            <person name="Yamashiro T."/>
            <person name="Shiraishi A."/>
            <person name="Nakayama K."/>
            <person name="Satake H."/>
        </authorList>
    </citation>
    <scope>NUCLEOTIDE SEQUENCE</scope>
</reference>
<comment type="caution">
    <text evidence="2">The sequence shown here is derived from an EMBL/GenBank/DDBJ whole genome shotgun (WGS) entry which is preliminary data.</text>
</comment>
<proteinExistence type="predicted"/>
<feature type="compositionally biased region" description="Basic and acidic residues" evidence="1">
    <location>
        <begin position="53"/>
        <end position="66"/>
    </location>
</feature>
<keyword evidence="3" id="KW-1185">Reference proteome</keyword>
<feature type="region of interest" description="Disordered" evidence="1">
    <location>
        <begin position="45"/>
        <end position="120"/>
    </location>
</feature>
<accession>A0ABQ5EKQ8</accession>
<evidence type="ECO:0000313" key="2">
    <source>
        <dbReference type="EMBL" id="GJT51510.1"/>
    </source>
</evidence>
<feature type="compositionally biased region" description="Polar residues" evidence="1">
    <location>
        <begin position="84"/>
        <end position="94"/>
    </location>
</feature>
<evidence type="ECO:0000256" key="1">
    <source>
        <dbReference type="SAM" id="MobiDB-lite"/>
    </source>
</evidence>
<gene>
    <name evidence="2" type="ORF">Tco_0977667</name>
</gene>
<organism evidence="2 3">
    <name type="scientific">Tanacetum coccineum</name>
    <dbReference type="NCBI Taxonomy" id="301880"/>
    <lineage>
        <taxon>Eukaryota</taxon>
        <taxon>Viridiplantae</taxon>
        <taxon>Streptophyta</taxon>
        <taxon>Embryophyta</taxon>
        <taxon>Tracheophyta</taxon>
        <taxon>Spermatophyta</taxon>
        <taxon>Magnoliopsida</taxon>
        <taxon>eudicotyledons</taxon>
        <taxon>Gunneridae</taxon>
        <taxon>Pentapetalae</taxon>
        <taxon>asterids</taxon>
        <taxon>campanulids</taxon>
        <taxon>Asterales</taxon>
        <taxon>Asteraceae</taxon>
        <taxon>Asteroideae</taxon>
        <taxon>Anthemideae</taxon>
        <taxon>Anthemidinae</taxon>
        <taxon>Tanacetum</taxon>
    </lineage>
</organism>
<dbReference type="EMBL" id="BQNB010016414">
    <property type="protein sequence ID" value="GJT51510.1"/>
    <property type="molecule type" value="Genomic_DNA"/>
</dbReference>
<sequence length="120" mass="13337">MTYCARTAETQTNGIVWKRDNIVTGQAEKKIEPEQEYIVIPICTTDPSISQDPKVREEDVKEKTTEMDESGASNKDGKDDQATRSDTPVSTTGPFYTDDDLSSPVNATEASNAFEEHLFE</sequence>
<evidence type="ECO:0000313" key="3">
    <source>
        <dbReference type="Proteomes" id="UP001151760"/>
    </source>
</evidence>
<dbReference type="Proteomes" id="UP001151760">
    <property type="component" value="Unassembled WGS sequence"/>
</dbReference>
<name>A0ABQ5EKQ8_9ASTR</name>
<protein>
    <submittedName>
        <fullName evidence="2">Uncharacterized protein</fullName>
    </submittedName>
</protein>